<sequence>MTPKVRQRADVTATSTDIRHYAHLVSERFAPLSLSTDREAFHGVIHGRTLGPVYAFDVQANQHSVSRTARDAAASPRETYQAHVQLAGRGHIVQGGRGTELGPGDVAFYDSDAAYGVTVDDDFHHLILVFPRMALGVPADGAAQLAATRLGGDGAAGLARSFLVQLARTLESAPGYVRTRLVHSAVDMLGIALLEELGHSPVDTGRPSRARVHAEALAYIEDHLHEPDLAPGQIAAALFVSVRHLHAAFADTGQTVSGRIRERRLEHCARDFVDPLLAHIPLSRIAAGHGYLDMAHFSRLFKCTYGQSPRDFRATYLNLAG</sequence>
<dbReference type="PANTHER" id="PTHR46796:SF6">
    <property type="entry name" value="ARAC SUBFAMILY"/>
    <property type="match status" value="1"/>
</dbReference>
<dbReference type="eggNOG" id="COG2207">
    <property type="taxonomic scope" value="Bacteria"/>
</dbReference>
<dbReference type="Pfam" id="PF14525">
    <property type="entry name" value="AraC_binding_2"/>
    <property type="match status" value="1"/>
</dbReference>
<name>A1RDF3_PAEAT</name>
<dbReference type="Gene3D" id="1.10.10.60">
    <property type="entry name" value="Homeodomain-like"/>
    <property type="match status" value="1"/>
</dbReference>
<geneLocation type="plasmid" evidence="5 6">
    <name>pTC2</name>
</geneLocation>
<dbReference type="SUPFAM" id="SSF46689">
    <property type="entry name" value="Homeodomain-like"/>
    <property type="match status" value="1"/>
</dbReference>
<accession>A1RDF3</accession>
<dbReference type="Proteomes" id="UP000000637">
    <property type="component" value="Plasmid pTC2"/>
</dbReference>
<dbReference type="PROSITE" id="PS01124">
    <property type="entry name" value="HTH_ARAC_FAMILY_2"/>
    <property type="match status" value="1"/>
</dbReference>
<evidence type="ECO:0000259" key="4">
    <source>
        <dbReference type="PROSITE" id="PS01124"/>
    </source>
</evidence>
<keyword evidence="2" id="KW-0238">DNA-binding</keyword>
<keyword evidence="3" id="KW-0804">Transcription</keyword>
<keyword evidence="5" id="KW-0614">Plasmid</keyword>
<dbReference type="OrthoDB" id="9799345at2"/>
<dbReference type="PANTHER" id="PTHR46796">
    <property type="entry name" value="HTH-TYPE TRANSCRIPTIONAL ACTIVATOR RHAS-RELATED"/>
    <property type="match status" value="1"/>
</dbReference>
<dbReference type="InterPro" id="IPR050204">
    <property type="entry name" value="AraC_XylS_family_regulators"/>
</dbReference>
<evidence type="ECO:0000313" key="6">
    <source>
        <dbReference type="Proteomes" id="UP000000637"/>
    </source>
</evidence>
<dbReference type="GO" id="GO:0003700">
    <property type="term" value="F:DNA-binding transcription factor activity"/>
    <property type="evidence" value="ECO:0007669"/>
    <property type="project" value="InterPro"/>
</dbReference>
<dbReference type="InterPro" id="IPR009057">
    <property type="entry name" value="Homeodomain-like_sf"/>
</dbReference>
<dbReference type="AlphaFoldDB" id="A1RDF3"/>
<dbReference type="HOGENOM" id="CLU_049704_4_1_11"/>
<keyword evidence="6" id="KW-1185">Reference proteome</keyword>
<protein>
    <submittedName>
        <fullName evidence="5">Transcriptional regulator, AraC family</fullName>
    </submittedName>
</protein>
<evidence type="ECO:0000313" key="5">
    <source>
        <dbReference type="EMBL" id="ABM10712.1"/>
    </source>
</evidence>
<reference evidence="5 6" key="1">
    <citation type="journal article" date="2006" name="PLoS Genet.">
        <title>Secrets of soil survival revealed by the genome sequence of Arthrobacter aurescens TC1.</title>
        <authorList>
            <person name="Mongodin E.F."/>
            <person name="Shapir N."/>
            <person name="Daugherty S.C."/>
            <person name="DeBoy R.T."/>
            <person name="Emerson J.B."/>
            <person name="Shvartzbeyn A."/>
            <person name="Radune D."/>
            <person name="Vamathevan J."/>
            <person name="Riggs F."/>
            <person name="Grinberg V."/>
            <person name="Khouri H."/>
            <person name="Wackett L.P."/>
            <person name="Nelson K.E."/>
            <person name="Sadowsky M.J."/>
        </authorList>
    </citation>
    <scope>NUCLEOTIDE SEQUENCE [LARGE SCALE GENOMIC DNA]</scope>
    <source>
        <strain evidence="5 6">TC1</strain>
    </source>
</reference>
<evidence type="ECO:0000256" key="1">
    <source>
        <dbReference type="ARBA" id="ARBA00023015"/>
    </source>
</evidence>
<dbReference type="EMBL" id="CP000476">
    <property type="protein sequence ID" value="ABM10712.1"/>
    <property type="molecule type" value="Genomic_DNA"/>
</dbReference>
<dbReference type="KEGG" id="aau:AAur_pTC20103"/>
<feature type="domain" description="HTH araC/xylS-type" evidence="4">
    <location>
        <begin position="214"/>
        <end position="315"/>
    </location>
</feature>
<dbReference type="InterPro" id="IPR037923">
    <property type="entry name" value="HTH-like"/>
</dbReference>
<keyword evidence="1" id="KW-0805">Transcription regulation</keyword>
<gene>
    <name evidence="5" type="ordered locus">AAur_pTC20103</name>
</gene>
<dbReference type="SUPFAM" id="SSF51215">
    <property type="entry name" value="Regulatory protein AraC"/>
    <property type="match status" value="1"/>
</dbReference>
<dbReference type="SMART" id="SM00342">
    <property type="entry name" value="HTH_ARAC"/>
    <property type="match status" value="1"/>
</dbReference>
<dbReference type="InterPro" id="IPR035418">
    <property type="entry name" value="AraC-bd_2"/>
</dbReference>
<dbReference type="Pfam" id="PF12833">
    <property type="entry name" value="HTH_18"/>
    <property type="match status" value="1"/>
</dbReference>
<evidence type="ECO:0000256" key="3">
    <source>
        <dbReference type="ARBA" id="ARBA00023163"/>
    </source>
</evidence>
<dbReference type="GO" id="GO:0043565">
    <property type="term" value="F:sequence-specific DNA binding"/>
    <property type="evidence" value="ECO:0007669"/>
    <property type="project" value="InterPro"/>
</dbReference>
<proteinExistence type="predicted"/>
<evidence type="ECO:0000256" key="2">
    <source>
        <dbReference type="ARBA" id="ARBA00023125"/>
    </source>
</evidence>
<dbReference type="InterPro" id="IPR018060">
    <property type="entry name" value="HTH_AraC"/>
</dbReference>
<organism evidence="5 6">
    <name type="scientific">Paenarthrobacter aurescens (strain TC1)</name>
    <dbReference type="NCBI Taxonomy" id="290340"/>
    <lineage>
        <taxon>Bacteria</taxon>
        <taxon>Bacillati</taxon>
        <taxon>Actinomycetota</taxon>
        <taxon>Actinomycetes</taxon>
        <taxon>Micrococcales</taxon>
        <taxon>Micrococcaceae</taxon>
        <taxon>Paenarthrobacter</taxon>
    </lineage>
</organism>
<dbReference type="RefSeq" id="WP_011777172.1">
    <property type="nucleotide sequence ID" value="NC_008713.1"/>
</dbReference>